<dbReference type="STRING" id="1817764.A2637_07180"/>
<comment type="function">
    <text evidence="9">Essential subunit of the Sec protein translocation channel SecYEG. Clamps together the 2 halves of SecY. May contact the channel plug during translocation.</text>
</comment>
<name>A0A1F6TLM7_9PROT</name>
<dbReference type="NCBIfam" id="TIGR00964">
    <property type="entry name" value="secE_bact"/>
    <property type="match status" value="1"/>
</dbReference>
<keyword evidence="5 9" id="KW-0653">Protein transport</keyword>
<dbReference type="NCBIfam" id="NF004371">
    <property type="entry name" value="PRK05740.1-1"/>
    <property type="match status" value="1"/>
</dbReference>
<evidence type="ECO:0000256" key="8">
    <source>
        <dbReference type="ARBA" id="ARBA00023136"/>
    </source>
</evidence>
<dbReference type="GO" id="GO:0009306">
    <property type="term" value="P:protein secretion"/>
    <property type="evidence" value="ECO:0007669"/>
    <property type="project" value="UniProtKB-UniRule"/>
</dbReference>
<evidence type="ECO:0000256" key="5">
    <source>
        <dbReference type="ARBA" id="ARBA00022927"/>
    </source>
</evidence>
<evidence type="ECO:0000313" key="11">
    <source>
        <dbReference type="Proteomes" id="UP000179360"/>
    </source>
</evidence>
<dbReference type="PANTHER" id="PTHR33910">
    <property type="entry name" value="PROTEIN TRANSLOCASE SUBUNIT SECE"/>
    <property type="match status" value="1"/>
</dbReference>
<sequence length="115" mass="12283">MADKLKLVLAVLIVVGGIGGFYYFGDKPDLVRVATLLAAGALAVAVAMQTAVGTAAWEFAKGSRQELRKVVWPAHKETVQMTLVVSALVVLVALFLWFVDWGLLKIVRALTGQGS</sequence>
<dbReference type="InterPro" id="IPR005807">
    <property type="entry name" value="SecE_bac"/>
</dbReference>
<comment type="subcellular location">
    <subcellularLocation>
        <location evidence="1">Membrane</location>
    </subcellularLocation>
</comment>
<keyword evidence="2 9" id="KW-0813">Transport</keyword>
<dbReference type="EMBL" id="MFSY01000058">
    <property type="protein sequence ID" value="OGI46034.1"/>
    <property type="molecule type" value="Genomic_DNA"/>
</dbReference>
<comment type="caution">
    <text evidence="9">Lacks conserved residue(s) required for the propagation of feature annotation.</text>
</comment>
<dbReference type="HAMAP" id="MF_00422">
    <property type="entry name" value="SecE"/>
    <property type="match status" value="1"/>
</dbReference>
<feature type="transmembrane region" description="Helical" evidence="9">
    <location>
        <begin position="7"/>
        <end position="24"/>
    </location>
</feature>
<dbReference type="GO" id="GO:0008320">
    <property type="term" value="F:protein transmembrane transporter activity"/>
    <property type="evidence" value="ECO:0007669"/>
    <property type="project" value="UniProtKB-UniRule"/>
</dbReference>
<protein>
    <recommendedName>
        <fullName evidence="9">Protein translocase subunit SecE</fullName>
    </recommendedName>
</protein>
<gene>
    <name evidence="9" type="primary">secE</name>
    <name evidence="10" type="ORF">A2637_07180</name>
</gene>
<dbReference type="PRINTS" id="PR01650">
    <property type="entry name" value="SECETRNLCASE"/>
</dbReference>
<evidence type="ECO:0000256" key="4">
    <source>
        <dbReference type="ARBA" id="ARBA00022692"/>
    </source>
</evidence>
<evidence type="ECO:0000256" key="7">
    <source>
        <dbReference type="ARBA" id="ARBA00023010"/>
    </source>
</evidence>
<dbReference type="Proteomes" id="UP000179360">
    <property type="component" value="Unassembled WGS sequence"/>
</dbReference>
<keyword evidence="3 9" id="KW-1003">Cell membrane</keyword>
<evidence type="ECO:0000256" key="3">
    <source>
        <dbReference type="ARBA" id="ARBA00022475"/>
    </source>
</evidence>
<comment type="similarity">
    <text evidence="9">Belongs to the SecE/SEC61-gamma family.</text>
</comment>
<keyword evidence="7 9" id="KW-0811">Translocation</keyword>
<accession>A0A1F6TLM7</accession>
<feature type="transmembrane region" description="Helical" evidence="9">
    <location>
        <begin position="81"/>
        <end position="99"/>
    </location>
</feature>
<dbReference type="InterPro" id="IPR001901">
    <property type="entry name" value="Translocase_SecE/Sec61-g"/>
</dbReference>
<dbReference type="GO" id="GO:0005886">
    <property type="term" value="C:plasma membrane"/>
    <property type="evidence" value="ECO:0007669"/>
    <property type="project" value="UniProtKB-UniRule"/>
</dbReference>
<dbReference type="PANTHER" id="PTHR33910:SF1">
    <property type="entry name" value="PROTEIN TRANSLOCASE SUBUNIT SECE"/>
    <property type="match status" value="1"/>
</dbReference>
<evidence type="ECO:0000256" key="6">
    <source>
        <dbReference type="ARBA" id="ARBA00022989"/>
    </source>
</evidence>
<keyword evidence="4 9" id="KW-0812">Transmembrane</keyword>
<dbReference type="GO" id="GO:0065002">
    <property type="term" value="P:intracellular protein transmembrane transport"/>
    <property type="evidence" value="ECO:0007669"/>
    <property type="project" value="UniProtKB-UniRule"/>
</dbReference>
<evidence type="ECO:0000256" key="1">
    <source>
        <dbReference type="ARBA" id="ARBA00004370"/>
    </source>
</evidence>
<dbReference type="GO" id="GO:0043952">
    <property type="term" value="P:protein transport by the Sec complex"/>
    <property type="evidence" value="ECO:0007669"/>
    <property type="project" value="UniProtKB-UniRule"/>
</dbReference>
<keyword evidence="8 9" id="KW-0472">Membrane</keyword>
<proteinExistence type="inferred from homology"/>
<comment type="caution">
    <text evidence="10">The sequence shown here is derived from an EMBL/GenBank/DDBJ whole genome shotgun (WGS) entry which is preliminary data.</text>
</comment>
<evidence type="ECO:0000313" key="10">
    <source>
        <dbReference type="EMBL" id="OGI46034.1"/>
    </source>
</evidence>
<evidence type="ECO:0000256" key="9">
    <source>
        <dbReference type="HAMAP-Rule" id="MF_00422"/>
    </source>
</evidence>
<dbReference type="InterPro" id="IPR038379">
    <property type="entry name" value="SecE_sf"/>
</dbReference>
<keyword evidence="6 9" id="KW-1133">Transmembrane helix</keyword>
<evidence type="ECO:0000256" key="2">
    <source>
        <dbReference type="ARBA" id="ARBA00022448"/>
    </source>
</evidence>
<dbReference type="Pfam" id="PF00584">
    <property type="entry name" value="SecE"/>
    <property type="match status" value="1"/>
</dbReference>
<reference evidence="10 11" key="1">
    <citation type="journal article" date="2016" name="Nat. Commun.">
        <title>Thousands of microbial genomes shed light on interconnected biogeochemical processes in an aquifer system.</title>
        <authorList>
            <person name="Anantharaman K."/>
            <person name="Brown C.T."/>
            <person name="Hug L.A."/>
            <person name="Sharon I."/>
            <person name="Castelle C.J."/>
            <person name="Probst A.J."/>
            <person name="Thomas B.C."/>
            <person name="Singh A."/>
            <person name="Wilkins M.J."/>
            <person name="Karaoz U."/>
            <person name="Brodie E.L."/>
            <person name="Williams K.H."/>
            <person name="Hubbard S.S."/>
            <person name="Banfield J.F."/>
        </authorList>
    </citation>
    <scope>NUCLEOTIDE SEQUENCE [LARGE SCALE GENOMIC DNA]</scope>
</reference>
<organism evidence="10 11">
    <name type="scientific">Candidatus Muproteobacteria bacterium RIFCSPHIGHO2_01_FULL_65_16</name>
    <dbReference type="NCBI Taxonomy" id="1817764"/>
    <lineage>
        <taxon>Bacteria</taxon>
        <taxon>Pseudomonadati</taxon>
        <taxon>Pseudomonadota</taxon>
        <taxon>Candidatus Muproteobacteria</taxon>
    </lineage>
</organism>
<feature type="transmembrane region" description="Helical" evidence="9">
    <location>
        <begin position="36"/>
        <end position="60"/>
    </location>
</feature>
<dbReference type="GO" id="GO:0006605">
    <property type="term" value="P:protein targeting"/>
    <property type="evidence" value="ECO:0007669"/>
    <property type="project" value="UniProtKB-UniRule"/>
</dbReference>
<dbReference type="Gene3D" id="1.20.5.1030">
    <property type="entry name" value="Preprotein translocase secy subunit"/>
    <property type="match status" value="1"/>
</dbReference>
<comment type="subunit">
    <text evidence="9">Component of the Sec protein translocase complex. Heterotrimer consisting of SecY, SecE and SecG subunits. The heterotrimers can form oligomers, although 1 heterotrimer is thought to be able to translocate proteins. Interacts with the ribosome. Interacts with SecDF, and other proteins may be involved. Interacts with SecA.</text>
</comment>
<dbReference type="AlphaFoldDB" id="A0A1F6TLM7"/>